<dbReference type="InterPro" id="IPR019897">
    <property type="entry name" value="RidA_CS"/>
</dbReference>
<dbReference type="SUPFAM" id="SSF55298">
    <property type="entry name" value="YjgF-like"/>
    <property type="match status" value="1"/>
</dbReference>
<accession>A0A238ZYP3</accession>
<dbReference type="Pfam" id="PF01042">
    <property type="entry name" value="Ribonuc_L-PSP"/>
    <property type="match status" value="1"/>
</dbReference>
<keyword evidence="3" id="KW-1185">Reference proteome</keyword>
<dbReference type="InterPro" id="IPR006175">
    <property type="entry name" value="YjgF/YER057c/UK114"/>
</dbReference>
<dbReference type="RefSeq" id="WP_089323560.1">
    <property type="nucleotide sequence ID" value="NZ_FZOB01000013.1"/>
</dbReference>
<dbReference type="InterPro" id="IPR006056">
    <property type="entry name" value="RidA"/>
</dbReference>
<organism evidence="2 3">
    <name type="scientific">Desulfurobacterium atlanticum</name>
    <dbReference type="NCBI Taxonomy" id="240169"/>
    <lineage>
        <taxon>Bacteria</taxon>
        <taxon>Pseudomonadati</taxon>
        <taxon>Aquificota</taxon>
        <taxon>Aquificia</taxon>
        <taxon>Desulfurobacteriales</taxon>
        <taxon>Desulfurobacteriaceae</taxon>
        <taxon>Desulfurobacterium</taxon>
    </lineage>
</organism>
<dbReference type="GO" id="GO:0019239">
    <property type="term" value="F:deaminase activity"/>
    <property type="evidence" value="ECO:0007669"/>
    <property type="project" value="TreeGrafter"/>
</dbReference>
<gene>
    <name evidence="2" type="ORF">SAMN06265340_11338</name>
</gene>
<sequence>MKEIKTEKAPLPVGPYSQAVTVNDFLFISGQIGIDPETGKLREGIEKQTEQILKNIEEILKAAGTEKDKIVKTTIFVKDIKNFQKVNAIYKKFFENSSVFPARSTVEVSNLPLNAEIEIECVAIL</sequence>
<comment type="similarity">
    <text evidence="1">Belongs to the RutC family.</text>
</comment>
<dbReference type="GO" id="GO:0005829">
    <property type="term" value="C:cytosol"/>
    <property type="evidence" value="ECO:0007669"/>
    <property type="project" value="TreeGrafter"/>
</dbReference>
<evidence type="ECO:0000256" key="1">
    <source>
        <dbReference type="ARBA" id="ARBA00010552"/>
    </source>
</evidence>
<dbReference type="PANTHER" id="PTHR11803">
    <property type="entry name" value="2-IMINOBUTANOATE/2-IMINOPROPANOATE DEAMINASE RIDA"/>
    <property type="match status" value="1"/>
</dbReference>
<dbReference type="FunFam" id="3.30.1330.40:FF:000001">
    <property type="entry name" value="L-PSP family endoribonuclease"/>
    <property type="match status" value="1"/>
</dbReference>
<dbReference type="CDD" id="cd00448">
    <property type="entry name" value="YjgF_YER057c_UK114_family"/>
    <property type="match status" value="1"/>
</dbReference>
<evidence type="ECO:0000313" key="2">
    <source>
        <dbReference type="EMBL" id="SNR88430.1"/>
    </source>
</evidence>
<dbReference type="InterPro" id="IPR035959">
    <property type="entry name" value="RutC-like_sf"/>
</dbReference>
<name>A0A238ZYP3_9BACT</name>
<dbReference type="PROSITE" id="PS01094">
    <property type="entry name" value="UPF0076"/>
    <property type="match status" value="1"/>
</dbReference>
<dbReference type="AlphaFoldDB" id="A0A238ZYP3"/>
<protein>
    <submittedName>
        <fullName evidence="2">2-iminobutanoate/2-iminopropanoate deaminase</fullName>
    </submittedName>
</protein>
<dbReference type="OrthoDB" id="9803101at2"/>
<dbReference type="EMBL" id="FZOB01000013">
    <property type="protein sequence ID" value="SNR88430.1"/>
    <property type="molecule type" value="Genomic_DNA"/>
</dbReference>
<reference evidence="3" key="1">
    <citation type="submission" date="2017-06" db="EMBL/GenBank/DDBJ databases">
        <authorList>
            <person name="Varghese N."/>
            <person name="Submissions S."/>
        </authorList>
    </citation>
    <scope>NUCLEOTIDE SEQUENCE [LARGE SCALE GENOMIC DNA]</scope>
    <source>
        <strain evidence="3">DSM 15668</strain>
    </source>
</reference>
<evidence type="ECO:0000313" key="3">
    <source>
        <dbReference type="Proteomes" id="UP000198405"/>
    </source>
</evidence>
<dbReference type="Proteomes" id="UP000198405">
    <property type="component" value="Unassembled WGS sequence"/>
</dbReference>
<dbReference type="PANTHER" id="PTHR11803:SF39">
    <property type="entry name" value="2-IMINOBUTANOATE_2-IMINOPROPANOATE DEAMINASE"/>
    <property type="match status" value="1"/>
</dbReference>
<proteinExistence type="inferred from homology"/>
<dbReference type="Gene3D" id="3.30.1330.40">
    <property type="entry name" value="RutC-like"/>
    <property type="match status" value="1"/>
</dbReference>
<dbReference type="NCBIfam" id="TIGR00004">
    <property type="entry name" value="Rid family detoxifying hydrolase"/>
    <property type="match status" value="1"/>
</dbReference>